<dbReference type="Gene3D" id="3.90.320.10">
    <property type="match status" value="1"/>
</dbReference>
<gene>
    <name evidence="15" type="primary">addB</name>
    <name evidence="15" type="ORF">KTH89_15390</name>
</gene>
<proteinExistence type="predicted"/>
<dbReference type="GO" id="GO:0046872">
    <property type="term" value="F:metal ion binding"/>
    <property type="evidence" value="ECO:0007669"/>
    <property type="project" value="UniProtKB-KW"/>
</dbReference>
<keyword evidence="12" id="KW-0238">DNA-binding</keyword>
<keyword evidence="3" id="KW-0479">Metal-binding</keyword>
<dbReference type="RefSeq" id="WP_158342613.1">
    <property type="nucleotide sequence ID" value="NZ_JAHQCW010000027.1"/>
</dbReference>
<dbReference type="NCBIfam" id="TIGR02773">
    <property type="entry name" value="addB_Gpos"/>
    <property type="match status" value="1"/>
</dbReference>
<keyword evidence="7 15" id="KW-0347">Helicase</keyword>
<organism evidence="15 16">
    <name type="scientific">Diplocloster agilis</name>
    <dbReference type="NCBI Taxonomy" id="2850323"/>
    <lineage>
        <taxon>Bacteria</taxon>
        <taxon>Bacillati</taxon>
        <taxon>Bacillota</taxon>
        <taxon>Clostridia</taxon>
        <taxon>Lachnospirales</taxon>
        <taxon>Lachnospiraceae</taxon>
        <taxon>Diplocloster</taxon>
    </lineage>
</organism>
<evidence type="ECO:0000256" key="10">
    <source>
        <dbReference type="ARBA" id="ARBA00023004"/>
    </source>
</evidence>
<feature type="domain" description="UvrD-like helicase C-terminal" evidence="14">
    <location>
        <begin position="279"/>
        <end position="579"/>
    </location>
</feature>
<evidence type="ECO:0000256" key="6">
    <source>
        <dbReference type="ARBA" id="ARBA00022801"/>
    </source>
</evidence>
<dbReference type="InterPro" id="IPR049035">
    <property type="entry name" value="ADDB_N"/>
</dbReference>
<keyword evidence="10" id="KW-0408">Iron</keyword>
<evidence type="ECO:0000256" key="2">
    <source>
        <dbReference type="ARBA" id="ARBA00022722"/>
    </source>
</evidence>
<evidence type="ECO:0000256" key="9">
    <source>
        <dbReference type="ARBA" id="ARBA00022840"/>
    </source>
</evidence>
<evidence type="ECO:0000259" key="14">
    <source>
        <dbReference type="PROSITE" id="PS51217"/>
    </source>
</evidence>
<dbReference type="InterPro" id="IPR014140">
    <property type="entry name" value="DNA_helicase_suAddB"/>
</dbReference>
<protein>
    <submittedName>
        <fullName evidence="15">Helicase-exonuclease AddAB subunit AddB</fullName>
    </submittedName>
</protein>
<dbReference type="InterPro" id="IPR011604">
    <property type="entry name" value="PDDEXK-like_dom_sf"/>
</dbReference>
<dbReference type="GO" id="GO:0005524">
    <property type="term" value="F:ATP binding"/>
    <property type="evidence" value="ECO:0007669"/>
    <property type="project" value="UniProtKB-KW"/>
</dbReference>
<evidence type="ECO:0000256" key="13">
    <source>
        <dbReference type="ARBA" id="ARBA00023204"/>
    </source>
</evidence>
<keyword evidence="4" id="KW-0547">Nucleotide-binding</keyword>
<keyword evidence="8" id="KW-0269">Exonuclease</keyword>
<keyword evidence="6" id="KW-0378">Hydrolase</keyword>
<evidence type="ECO:0000256" key="12">
    <source>
        <dbReference type="ARBA" id="ARBA00023125"/>
    </source>
</evidence>
<keyword evidence="16" id="KW-1185">Reference proteome</keyword>
<accession>A0A949NBT2</accession>
<dbReference type="InterPro" id="IPR038726">
    <property type="entry name" value="PDDEXK_AddAB-type"/>
</dbReference>
<dbReference type="EMBL" id="JAHQCW010000027">
    <property type="protein sequence ID" value="MBU9737927.1"/>
    <property type="molecule type" value="Genomic_DNA"/>
</dbReference>
<sequence>MSLQIILGNAGAGKSTCLYEEMIRQSIEYPDRNYFVIVPEQFTMQTQMDLVRMHPRGGVLNIDILSFERLAYRIFDELGGNHCLVLEETGKNLVLQKIAEEKREELKLLGGSIRKPGYIREIKSVISEFTQYGVEDEQLEEMIRFAQKNPRLQWKLQDIRVLYDAFRQYLKDRYITAEQVLEVLCHCVERSALLKDCVIALDGFTGFTPVQNQLLEKLLRTAGQIWVTVTLDERENPMYLGADHQLFYLSKKTIRGLMKLAESAGARVKDPIVLNNRKNPRFREAPALAWLEQHLYRYGKERYEKEQDQLTLFCSQNPPEEVEEAARRILELVREHGYRYREIAVVAGDITIYGNYVRKVFAEYGIPAFIDQKRNILMNPAVEWIRSLLQMVDQNFSYESVFRYLRCGLSGFSGRETDLLENYCIALGIRGFSKWKQKWVRSYPGLTEEELVQVNDLRERFAGEMADTQAALSRKGASVEEITRAVYELMVRREIQLRLKEYEEQFKASGNMDLAKEYSQVYRILMDLFDKLIDLLGDTRIALREYAKILDAGFEEAKVGVIPMEQDLVLIGDVERTRLNEIRVLFFLGANDGLVPKAGGNGGILSDMDRELLAAGDVELAPTARQNVCIQKFYLYLVLTKPSRQLYISFSKVDAGGKTLRPSSLVGTLRKLFPGLTPEEAGDKETFAWRVMTPESGIRCLAERMQDMLQKPEDSYKELFSWYRRDPGWEPVIRGLTEASCASNSDPRISRAVANVLYGTVLQNSVTRLERYASCACAHFLDYGLHLTERAEYSFEAVDLGTVFHRALEVFGKKLNQSGYSWFTLDDEKREELTDAAVEEVVTDYGNMVLYSSARNTYLLSRMKRLLRRTTWALSRQLEKGGFTPGNYEISFSDATNLDSVNIALSAEERLRLQGRIDRVDVCEDGDNLYVKVVDYKSGNTAFDLVALYYGLQLQLVVYLNAAMEIEQKENPDKHVIPAGILYYNMKDPILDRKEAEQPEEIQERLLSQLQMNGLVNADRDIIDRMDQQLSGRSQVIPVSVNKDGSLSKSSSVASSEEFHTISDYVNQKIVELGKGMLEGNIKAEPYELSGQTACDYCPYKAVCGFDEKLEGFARRRLASYQPDEILRRMKEEV</sequence>
<evidence type="ECO:0000313" key="15">
    <source>
        <dbReference type="EMBL" id="MBU9737927.1"/>
    </source>
</evidence>
<keyword evidence="9" id="KW-0067">ATP-binding</keyword>
<dbReference type="SUPFAM" id="SSF52540">
    <property type="entry name" value="P-loop containing nucleoside triphosphate hydrolases"/>
    <property type="match status" value="1"/>
</dbReference>
<evidence type="ECO:0000313" key="16">
    <source>
        <dbReference type="Proteomes" id="UP000712157"/>
    </source>
</evidence>
<evidence type="ECO:0000256" key="1">
    <source>
        <dbReference type="ARBA" id="ARBA00022485"/>
    </source>
</evidence>
<dbReference type="PROSITE" id="PS51217">
    <property type="entry name" value="UVRD_HELICASE_CTER"/>
    <property type="match status" value="1"/>
</dbReference>
<keyword evidence="11" id="KW-0411">Iron-sulfur</keyword>
<dbReference type="AlphaFoldDB" id="A0A949NBT2"/>
<dbReference type="Pfam" id="PF21445">
    <property type="entry name" value="ADDB_N"/>
    <property type="match status" value="1"/>
</dbReference>
<keyword evidence="5" id="KW-0227">DNA damage</keyword>
<dbReference type="GO" id="GO:0004386">
    <property type="term" value="F:helicase activity"/>
    <property type="evidence" value="ECO:0007669"/>
    <property type="project" value="UniProtKB-KW"/>
</dbReference>
<dbReference type="InterPro" id="IPR014017">
    <property type="entry name" value="DNA_helicase_UvrD-like_C"/>
</dbReference>
<dbReference type="Gene3D" id="3.40.50.300">
    <property type="entry name" value="P-loop containing nucleotide triphosphate hydrolases"/>
    <property type="match status" value="3"/>
</dbReference>
<dbReference type="Pfam" id="PF12705">
    <property type="entry name" value="PDDEXK_1"/>
    <property type="match status" value="1"/>
</dbReference>
<dbReference type="PANTHER" id="PTHR30591:SF1">
    <property type="entry name" value="RECBCD ENZYME SUBUNIT RECC"/>
    <property type="match status" value="1"/>
</dbReference>
<evidence type="ECO:0000256" key="7">
    <source>
        <dbReference type="ARBA" id="ARBA00022806"/>
    </source>
</evidence>
<dbReference type="GO" id="GO:0051539">
    <property type="term" value="F:4 iron, 4 sulfur cluster binding"/>
    <property type="evidence" value="ECO:0007669"/>
    <property type="project" value="UniProtKB-KW"/>
</dbReference>
<dbReference type="InterPro" id="IPR027417">
    <property type="entry name" value="P-loop_NTPase"/>
</dbReference>
<comment type="caution">
    <text evidence="15">The sequence shown here is derived from an EMBL/GenBank/DDBJ whole genome shotgun (WGS) entry which is preliminary data.</text>
</comment>
<evidence type="ECO:0000256" key="11">
    <source>
        <dbReference type="ARBA" id="ARBA00023014"/>
    </source>
</evidence>
<dbReference type="Proteomes" id="UP000712157">
    <property type="component" value="Unassembled WGS sequence"/>
</dbReference>
<evidence type="ECO:0000256" key="5">
    <source>
        <dbReference type="ARBA" id="ARBA00022763"/>
    </source>
</evidence>
<dbReference type="GO" id="GO:0000724">
    <property type="term" value="P:double-strand break repair via homologous recombination"/>
    <property type="evidence" value="ECO:0007669"/>
    <property type="project" value="InterPro"/>
</dbReference>
<keyword evidence="1" id="KW-0004">4Fe-4S</keyword>
<name>A0A949NBT2_9FIRM</name>
<dbReference type="PANTHER" id="PTHR30591">
    <property type="entry name" value="RECBCD ENZYME SUBUNIT RECC"/>
    <property type="match status" value="1"/>
</dbReference>
<evidence type="ECO:0000256" key="4">
    <source>
        <dbReference type="ARBA" id="ARBA00022741"/>
    </source>
</evidence>
<keyword evidence="2" id="KW-0540">Nuclease</keyword>
<dbReference type="GO" id="GO:0004527">
    <property type="term" value="F:exonuclease activity"/>
    <property type="evidence" value="ECO:0007669"/>
    <property type="project" value="UniProtKB-KW"/>
</dbReference>
<evidence type="ECO:0000256" key="3">
    <source>
        <dbReference type="ARBA" id="ARBA00022723"/>
    </source>
</evidence>
<evidence type="ECO:0000256" key="8">
    <source>
        <dbReference type="ARBA" id="ARBA00022839"/>
    </source>
</evidence>
<dbReference type="GO" id="GO:0003677">
    <property type="term" value="F:DNA binding"/>
    <property type="evidence" value="ECO:0007669"/>
    <property type="project" value="UniProtKB-KW"/>
</dbReference>
<keyword evidence="13" id="KW-0234">DNA repair</keyword>
<reference evidence="15" key="1">
    <citation type="submission" date="2021-06" db="EMBL/GenBank/DDBJ databases">
        <title>Description of novel taxa of the family Lachnospiraceae.</title>
        <authorList>
            <person name="Chaplin A.V."/>
            <person name="Sokolova S.R."/>
            <person name="Pikina A.P."/>
            <person name="Korzhanova M."/>
            <person name="Belova V."/>
            <person name="Korostin D."/>
            <person name="Efimov B.A."/>
        </authorList>
    </citation>
    <scope>NUCLEOTIDE SEQUENCE</scope>
    <source>
        <strain evidence="15">ASD5720</strain>
    </source>
</reference>